<evidence type="ECO:0000256" key="15">
    <source>
        <dbReference type="ARBA" id="ARBA00031195"/>
    </source>
</evidence>
<gene>
    <name evidence="19" type="ORF">JOB18_012566</name>
</gene>
<organism evidence="19 20">
    <name type="scientific">Solea senegalensis</name>
    <name type="common">Senegalese sole</name>
    <dbReference type="NCBI Taxonomy" id="28829"/>
    <lineage>
        <taxon>Eukaryota</taxon>
        <taxon>Metazoa</taxon>
        <taxon>Chordata</taxon>
        <taxon>Craniata</taxon>
        <taxon>Vertebrata</taxon>
        <taxon>Euteleostomi</taxon>
        <taxon>Actinopterygii</taxon>
        <taxon>Neopterygii</taxon>
        <taxon>Teleostei</taxon>
        <taxon>Neoteleostei</taxon>
        <taxon>Acanthomorphata</taxon>
        <taxon>Carangaria</taxon>
        <taxon>Pleuronectiformes</taxon>
        <taxon>Pleuronectoidei</taxon>
        <taxon>Soleidae</taxon>
        <taxon>Solea</taxon>
    </lineage>
</organism>
<sequence length="232" mass="25203">MCGNNMSAPLPAIVPAARKATAAVIFLHGLGDTGHGWAETFANIRIPHVKYIFPHAPTMPVTLNFGMNMPSWFNIYGLSFDAEEDESGIKRASDNIKALIDQEVQNGIPSHRIMLGGFSQGGALSLYTALTTQQKLAGVVALSCWLPLRSSFPQATANCPNKDMHVLQCHGDADPLVNQAFGKMTATMMKTLINDTNVTFKSYQGLSHSSCPEELVDVKQFIEKLLPPISDE</sequence>
<comment type="subcellular location">
    <subcellularLocation>
        <location evidence="1">Cell membrane</location>
    </subcellularLocation>
    <subcellularLocation>
        <location evidence="3">Cytoplasm</location>
    </subcellularLocation>
    <subcellularLocation>
        <location evidence="2">Endoplasmic reticulum</location>
    </subcellularLocation>
</comment>
<evidence type="ECO:0000256" key="5">
    <source>
        <dbReference type="ARBA" id="ARBA00011738"/>
    </source>
</evidence>
<dbReference type="PANTHER" id="PTHR10655:SF22">
    <property type="entry name" value="ACYL-PROTEIN THIOESTERASE 1"/>
    <property type="match status" value="1"/>
</dbReference>
<dbReference type="EMBL" id="JAGKHQ010000001">
    <property type="protein sequence ID" value="KAG7524486.1"/>
    <property type="molecule type" value="Genomic_DNA"/>
</dbReference>
<evidence type="ECO:0000313" key="20">
    <source>
        <dbReference type="Proteomes" id="UP000693946"/>
    </source>
</evidence>
<evidence type="ECO:0000256" key="12">
    <source>
        <dbReference type="ARBA" id="ARBA00022832"/>
    </source>
</evidence>
<evidence type="ECO:0000256" key="11">
    <source>
        <dbReference type="ARBA" id="ARBA00022824"/>
    </source>
</evidence>
<protein>
    <recommendedName>
        <fullName evidence="7">Acyl-protein thioesterase 1</fullName>
        <ecNumber evidence="6">3.1.2.22</ecNumber>
    </recommendedName>
    <alternativeName>
        <fullName evidence="15">Palmitoyl-protein hydrolase</fullName>
    </alternativeName>
</protein>
<keyword evidence="11" id="KW-0256">Endoplasmic reticulum</keyword>
<keyword evidence="10" id="KW-0378">Hydrolase</keyword>
<evidence type="ECO:0000256" key="16">
    <source>
        <dbReference type="ARBA" id="ARBA00047337"/>
    </source>
</evidence>
<keyword evidence="8" id="KW-1003">Cell membrane</keyword>
<evidence type="ECO:0000313" key="19">
    <source>
        <dbReference type="EMBL" id="KAG7524486.1"/>
    </source>
</evidence>
<evidence type="ECO:0000256" key="14">
    <source>
        <dbReference type="ARBA" id="ARBA00023136"/>
    </source>
</evidence>
<comment type="catalytic activity">
    <reaction evidence="17">
        <text>1-hexadecanoyl-sn-glycero-3-phosphocholine + H2O = sn-glycerol 3-phosphocholine + hexadecanoate + H(+)</text>
        <dbReference type="Rhea" id="RHEA:40435"/>
        <dbReference type="ChEBI" id="CHEBI:7896"/>
        <dbReference type="ChEBI" id="CHEBI:15377"/>
        <dbReference type="ChEBI" id="CHEBI:15378"/>
        <dbReference type="ChEBI" id="CHEBI:16870"/>
        <dbReference type="ChEBI" id="CHEBI:72998"/>
    </reaction>
    <physiologicalReaction direction="left-to-right" evidence="17">
        <dbReference type="Rhea" id="RHEA:40436"/>
    </physiologicalReaction>
</comment>
<evidence type="ECO:0000256" key="3">
    <source>
        <dbReference type="ARBA" id="ARBA00004496"/>
    </source>
</evidence>
<dbReference type="GO" id="GO:0008474">
    <property type="term" value="F:palmitoyl-(protein) hydrolase activity"/>
    <property type="evidence" value="ECO:0007669"/>
    <property type="project" value="UniProtKB-EC"/>
</dbReference>
<comment type="caution">
    <text evidence="19">The sequence shown here is derived from an EMBL/GenBank/DDBJ whole genome shotgun (WGS) entry which is preliminary data.</text>
</comment>
<dbReference type="AlphaFoldDB" id="A0AAV6T515"/>
<evidence type="ECO:0000256" key="6">
    <source>
        <dbReference type="ARBA" id="ARBA00012423"/>
    </source>
</evidence>
<proteinExistence type="inferred from homology"/>
<dbReference type="GO" id="GO:0052689">
    <property type="term" value="F:carboxylic ester hydrolase activity"/>
    <property type="evidence" value="ECO:0007669"/>
    <property type="project" value="TreeGrafter"/>
</dbReference>
<reference evidence="19 20" key="1">
    <citation type="journal article" date="2021" name="Sci. Rep.">
        <title>Chromosome anchoring in Senegalese sole (Solea senegalensis) reveals sex-associated markers and genome rearrangements in flatfish.</title>
        <authorList>
            <person name="Guerrero-Cozar I."/>
            <person name="Gomez-Garrido J."/>
            <person name="Berbel C."/>
            <person name="Martinez-Blanch J.F."/>
            <person name="Alioto T."/>
            <person name="Claros M.G."/>
            <person name="Gagnaire P.A."/>
            <person name="Manchado M."/>
        </authorList>
    </citation>
    <scope>NUCLEOTIDE SEQUENCE [LARGE SCALE GENOMIC DNA]</scope>
    <source>
        <strain evidence="19">Sse05_10M</strain>
    </source>
</reference>
<dbReference type="FunFam" id="3.40.50.1820:FF:000010">
    <property type="entry name" value="Acyl-protein thioesterase 2"/>
    <property type="match status" value="1"/>
</dbReference>
<dbReference type="GO" id="GO:0006631">
    <property type="term" value="P:fatty acid metabolic process"/>
    <property type="evidence" value="ECO:0007669"/>
    <property type="project" value="UniProtKB-KW"/>
</dbReference>
<keyword evidence="12" id="KW-0276">Fatty acid metabolism</keyword>
<dbReference type="GO" id="GO:0005783">
    <property type="term" value="C:endoplasmic reticulum"/>
    <property type="evidence" value="ECO:0007669"/>
    <property type="project" value="UniProtKB-SubCell"/>
</dbReference>
<evidence type="ECO:0000256" key="9">
    <source>
        <dbReference type="ARBA" id="ARBA00022490"/>
    </source>
</evidence>
<keyword evidence="20" id="KW-1185">Reference proteome</keyword>
<evidence type="ECO:0000259" key="18">
    <source>
        <dbReference type="Pfam" id="PF02230"/>
    </source>
</evidence>
<evidence type="ECO:0000256" key="7">
    <source>
        <dbReference type="ARBA" id="ARBA00014923"/>
    </source>
</evidence>
<dbReference type="PANTHER" id="PTHR10655">
    <property type="entry name" value="LYSOPHOSPHOLIPASE-RELATED"/>
    <property type="match status" value="1"/>
</dbReference>
<name>A0AAV6T515_SOLSE</name>
<comment type="subunit">
    <text evidence="5">Homodimer.</text>
</comment>
<feature type="domain" description="Phospholipase/carboxylesterase/thioesterase" evidence="18">
    <location>
        <begin position="11"/>
        <end position="225"/>
    </location>
</feature>
<dbReference type="EC" id="3.1.2.22" evidence="6"/>
<evidence type="ECO:0000256" key="1">
    <source>
        <dbReference type="ARBA" id="ARBA00004236"/>
    </source>
</evidence>
<dbReference type="Pfam" id="PF02230">
    <property type="entry name" value="Abhydrolase_2"/>
    <property type="match status" value="1"/>
</dbReference>
<evidence type="ECO:0000256" key="10">
    <source>
        <dbReference type="ARBA" id="ARBA00022801"/>
    </source>
</evidence>
<dbReference type="Proteomes" id="UP000693946">
    <property type="component" value="Linkage Group LG1"/>
</dbReference>
<keyword evidence="13" id="KW-0443">Lipid metabolism</keyword>
<comment type="catalytic activity">
    <reaction evidence="16">
        <text>S-hexadecanoyl-L-cysteinyl-[protein] + H2O = L-cysteinyl-[protein] + hexadecanoate + H(+)</text>
        <dbReference type="Rhea" id="RHEA:19233"/>
        <dbReference type="Rhea" id="RHEA-COMP:10131"/>
        <dbReference type="Rhea" id="RHEA-COMP:11032"/>
        <dbReference type="ChEBI" id="CHEBI:7896"/>
        <dbReference type="ChEBI" id="CHEBI:15377"/>
        <dbReference type="ChEBI" id="CHEBI:15378"/>
        <dbReference type="ChEBI" id="CHEBI:29950"/>
        <dbReference type="ChEBI" id="CHEBI:74151"/>
        <dbReference type="EC" id="3.1.2.22"/>
    </reaction>
</comment>
<dbReference type="InterPro" id="IPR003140">
    <property type="entry name" value="PLipase/COase/thioEstase"/>
</dbReference>
<keyword evidence="14" id="KW-0472">Membrane</keyword>
<dbReference type="GO" id="GO:0005886">
    <property type="term" value="C:plasma membrane"/>
    <property type="evidence" value="ECO:0007669"/>
    <property type="project" value="UniProtKB-SubCell"/>
</dbReference>
<dbReference type="InterPro" id="IPR050565">
    <property type="entry name" value="LYPA1-2/EST-like"/>
</dbReference>
<evidence type="ECO:0000256" key="8">
    <source>
        <dbReference type="ARBA" id="ARBA00022475"/>
    </source>
</evidence>
<evidence type="ECO:0000256" key="2">
    <source>
        <dbReference type="ARBA" id="ARBA00004240"/>
    </source>
</evidence>
<evidence type="ECO:0000256" key="13">
    <source>
        <dbReference type="ARBA" id="ARBA00023098"/>
    </source>
</evidence>
<evidence type="ECO:0000256" key="17">
    <source>
        <dbReference type="ARBA" id="ARBA00048656"/>
    </source>
</evidence>
<evidence type="ECO:0000256" key="4">
    <source>
        <dbReference type="ARBA" id="ARBA00006499"/>
    </source>
</evidence>
<comment type="similarity">
    <text evidence="4">Belongs to the AB hydrolase superfamily. AB hydrolase 2 family.</text>
</comment>
<accession>A0AAV6T515</accession>
<keyword evidence="9" id="KW-0963">Cytoplasm</keyword>